<feature type="transmembrane region" description="Helical" evidence="1">
    <location>
        <begin position="308"/>
        <end position="327"/>
    </location>
</feature>
<keyword evidence="1" id="KW-1133">Transmembrane helix</keyword>
<accession>A0A6C0C6B2</accession>
<dbReference type="AlphaFoldDB" id="A0A6C0C6B2"/>
<name>A0A6C0C6B2_9ZZZZ</name>
<sequence length="331" mass="38585">MIVRIPTNGFTDNISRFTNSDNENAEREKKKSYCTHVCEAIPLVWQSFKMKMLDHLLLGGEHAKKISPGFRSPIISEEETTNEDKKEIVKGSPSFGMFSLFKYHLKYGYLNKELKKNNKIYCSHIFSLVMALPVLVFLAQWLLFAALVAHEVKTFDGNICNSTDTMENKLMICGICIIYFVRSFFLWDNITNSISLKKMNKVSSLTSILDTFQEFSFTLVVYGANIWVVFVESDIQNMILNSLAMEFLMMLDNEFEELYFKYMPGSAEDIYDNIFLSYEENKILLEDRHKEDKCFRCFSYTVFLPYKLLVLAIFIFPFFCFFMIFAGPMCK</sequence>
<protein>
    <submittedName>
        <fullName evidence="2">Uncharacterized protein</fullName>
    </submittedName>
</protein>
<organism evidence="2">
    <name type="scientific">viral metagenome</name>
    <dbReference type="NCBI Taxonomy" id="1070528"/>
    <lineage>
        <taxon>unclassified sequences</taxon>
        <taxon>metagenomes</taxon>
        <taxon>organismal metagenomes</taxon>
    </lineage>
</organism>
<proteinExistence type="predicted"/>
<reference evidence="2" key="1">
    <citation type="journal article" date="2020" name="Nature">
        <title>Giant virus diversity and host interactions through global metagenomics.</title>
        <authorList>
            <person name="Schulz F."/>
            <person name="Roux S."/>
            <person name="Paez-Espino D."/>
            <person name="Jungbluth S."/>
            <person name="Walsh D.A."/>
            <person name="Denef V.J."/>
            <person name="McMahon K.D."/>
            <person name="Konstantinidis K.T."/>
            <person name="Eloe-Fadrosh E.A."/>
            <person name="Kyrpides N.C."/>
            <person name="Woyke T."/>
        </authorList>
    </citation>
    <scope>NUCLEOTIDE SEQUENCE</scope>
    <source>
        <strain evidence="2">GVMAG-M-3300020185-33</strain>
    </source>
</reference>
<feature type="transmembrane region" description="Helical" evidence="1">
    <location>
        <begin position="125"/>
        <end position="149"/>
    </location>
</feature>
<keyword evidence="1" id="KW-0472">Membrane</keyword>
<evidence type="ECO:0000256" key="1">
    <source>
        <dbReference type="SAM" id="Phobius"/>
    </source>
</evidence>
<dbReference type="EMBL" id="MN739339">
    <property type="protein sequence ID" value="QHS99329.1"/>
    <property type="molecule type" value="Genomic_DNA"/>
</dbReference>
<feature type="transmembrane region" description="Helical" evidence="1">
    <location>
        <begin position="169"/>
        <end position="187"/>
    </location>
</feature>
<keyword evidence="1" id="KW-0812">Transmembrane</keyword>
<evidence type="ECO:0000313" key="2">
    <source>
        <dbReference type="EMBL" id="QHS99329.1"/>
    </source>
</evidence>